<dbReference type="InterPro" id="IPR036869">
    <property type="entry name" value="J_dom_sf"/>
</dbReference>
<evidence type="ECO:0000256" key="4">
    <source>
        <dbReference type="ARBA" id="ARBA00035002"/>
    </source>
</evidence>
<dbReference type="GO" id="GO:0015035">
    <property type="term" value="F:protein-disulfide reductase activity"/>
    <property type="evidence" value="ECO:0007669"/>
    <property type="project" value="TreeGrafter"/>
</dbReference>
<evidence type="ECO:0000259" key="6">
    <source>
        <dbReference type="PROSITE" id="PS50076"/>
    </source>
</evidence>
<dbReference type="GO" id="GO:0016671">
    <property type="term" value="F:oxidoreductase activity, acting on a sulfur group of donors, disulfide as acceptor"/>
    <property type="evidence" value="ECO:0007669"/>
    <property type="project" value="TreeGrafter"/>
</dbReference>
<dbReference type="EMBL" id="JAIFRP010000022">
    <property type="protein sequence ID" value="KAK2584979.1"/>
    <property type="molecule type" value="Genomic_DNA"/>
</dbReference>
<dbReference type="FunFam" id="1.10.287.110:FF:000029">
    <property type="entry name" value="DnaJ homolog subfamily C member 10"/>
    <property type="match status" value="1"/>
</dbReference>
<gene>
    <name evidence="8" type="ORF">KPH14_008510</name>
</gene>
<accession>A0AAD9RS68</accession>
<organism evidence="8 9">
    <name type="scientific">Odynerus spinipes</name>
    <dbReference type="NCBI Taxonomy" id="1348599"/>
    <lineage>
        <taxon>Eukaryota</taxon>
        <taxon>Metazoa</taxon>
        <taxon>Ecdysozoa</taxon>
        <taxon>Arthropoda</taxon>
        <taxon>Hexapoda</taxon>
        <taxon>Insecta</taxon>
        <taxon>Pterygota</taxon>
        <taxon>Neoptera</taxon>
        <taxon>Endopterygota</taxon>
        <taxon>Hymenoptera</taxon>
        <taxon>Apocrita</taxon>
        <taxon>Aculeata</taxon>
        <taxon>Vespoidea</taxon>
        <taxon>Vespidae</taxon>
        <taxon>Eumeninae</taxon>
        <taxon>Odynerus</taxon>
    </lineage>
</organism>
<dbReference type="GO" id="GO:0006914">
    <property type="term" value="P:autophagy"/>
    <property type="evidence" value="ECO:0007669"/>
    <property type="project" value="UniProtKB-KW"/>
</dbReference>
<dbReference type="CDD" id="cd06257">
    <property type="entry name" value="DnaJ"/>
    <property type="match status" value="1"/>
</dbReference>
<dbReference type="InterPro" id="IPR018253">
    <property type="entry name" value="DnaJ_domain_CS"/>
</dbReference>
<dbReference type="Proteomes" id="UP001258017">
    <property type="component" value="Unassembled WGS sequence"/>
</dbReference>
<evidence type="ECO:0000256" key="1">
    <source>
        <dbReference type="ARBA" id="ARBA00004163"/>
    </source>
</evidence>
<evidence type="ECO:0000256" key="2">
    <source>
        <dbReference type="ARBA" id="ARBA00020921"/>
    </source>
</evidence>
<feature type="domain" description="Thioredoxin" evidence="7">
    <location>
        <begin position="414"/>
        <end position="556"/>
    </location>
</feature>
<dbReference type="PROSITE" id="PS51352">
    <property type="entry name" value="THIOREDOXIN_2"/>
    <property type="match status" value="3"/>
</dbReference>
<dbReference type="Gene3D" id="1.10.287.110">
    <property type="entry name" value="DnaJ domain"/>
    <property type="match status" value="1"/>
</dbReference>
<dbReference type="SUPFAM" id="SSF52833">
    <property type="entry name" value="Thioredoxin-like"/>
    <property type="match status" value="5"/>
</dbReference>
<proteinExistence type="predicted"/>
<sequence>MYFTHIFNKTMYKYIITFFMIVYLSLAEDYYELLGVSRVADQREIRKAFKTIAVTKHPDKNKDDPEAHEKFIQLTTAYEVLKDPELRKKYDLYGEEGLENVNKRPNYHSWNYYKYNFGIYDDDLQVVTLNRNDYFENVLNSDKMWLVNFYSPMCSHCHHLAPVWRKIAEELEGVIKVGAVNCEDDFQLCHQLGIAAYPTLFYISKNSTYGRQYTGERTHQAIIDFVLNNLNVNIPEISLTNWKLLIKGNQVIEKPLLVFIYRNNEECLTKDDVLKVAAIFDKTLNIRLLQCKINECNGDISDDTCAILLPTRNEQNWAPILFKNTDNAKSLVEQILEQLPEPKSLSDSEFEEVRKHLREEGGIGWLICFFMGHSTELDVVLKKLPNVINIINLGKINCGRYGYLCNALNVNRYPMWGVLKPGGAFELSHGKNTLHDIAKFATISIKAKNVWTLSADKVLSILQRTSGKEVWFLDWYAPWCPPCMQFLPEIRKASMQFNTSVVHFGTIDCTVHSTICRQYNIRSYPTAMLINGSKTYQFTAQKTADNIVQFITDIQSPSVIQITAKNFHRYLNEEKGKILWIVDYFVGWCRPCQKLAPEWTAVAKILHTLPFVKVGNIDCEIENDLCRSQGVESYPTIRLYPKERKHLNQAIRYDGPDNALHILKWISKYFPTKVHELDPSSLKKKVFSGKNVWLVDFFAPWCDHCQKLDPHIAIAAQLFKDKVLFGRLNCDHYPTQCSQAKVKGYPTLMIYDKKQDLADIVKGHRLVATSSEMIKEKLSDFLNSNYKNKHDEL</sequence>
<dbReference type="PANTHER" id="PTHR44340:SF1">
    <property type="entry name" value="DNAJ HOMOLOG SUBFAMILY C MEMBER 10"/>
    <property type="match status" value="1"/>
</dbReference>
<name>A0AAD9RS68_9HYME</name>
<feature type="domain" description="Thioredoxin" evidence="7">
    <location>
        <begin position="663"/>
        <end position="783"/>
    </location>
</feature>
<comment type="function">
    <text evidence="4">Plays an important role in regulating the size of autophagosomes during the formation process.</text>
</comment>
<evidence type="ECO:0000256" key="3">
    <source>
        <dbReference type="ARBA" id="ARBA00023006"/>
    </source>
</evidence>
<keyword evidence="9" id="KW-1185">Reference proteome</keyword>
<reference evidence="8" key="1">
    <citation type="submission" date="2021-08" db="EMBL/GenBank/DDBJ databases">
        <authorList>
            <person name="Misof B."/>
            <person name="Oliver O."/>
            <person name="Podsiadlowski L."/>
            <person name="Donath A."/>
            <person name="Peters R."/>
            <person name="Mayer C."/>
            <person name="Rust J."/>
            <person name="Gunkel S."/>
            <person name="Lesny P."/>
            <person name="Martin S."/>
            <person name="Oeyen J.P."/>
            <person name="Petersen M."/>
            <person name="Panagiotis P."/>
            <person name="Wilbrandt J."/>
            <person name="Tanja T."/>
        </authorList>
    </citation>
    <scope>NUCLEOTIDE SEQUENCE</scope>
    <source>
        <strain evidence="8">GBR_01_08_01A</strain>
        <tissue evidence="8">Thorax + abdomen</tissue>
    </source>
</reference>
<keyword evidence="3" id="KW-0072">Autophagy</keyword>
<dbReference type="GO" id="GO:0005789">
    <property type="term" value="C:endoplasmic reticulum membrane"/>
    <property type="evidence" value="ECO:0007669"/>
    <property type="project" value="UniProtKB-SubCell"/>
</dbReference>
<dbReference type="InterPro" id="IPR036249">
    <property type="entry name" value="Thioredoxin-like_sf"/>
</dbReference>
<evidence type="ECO:0000259" key="7">
    <source>
        <dbReference type="PROSITE" id="PS51352"/>
    </source>
</evidence>
<evidence type="ECO:0000256" key="5">
    <source>
        <dbReference type="ARBA" id="ARBA00035043"/>
    </source>
</evidence>
<dbReference type="GO" id="GO:0051787">
    <property type="term" value="F:misfolded protein binding"/>
    <property type="evidence" value="ECO:0007669"/>
    <property type="project" value="TreeGrafter"/>
</dbReference>
<dbReference type="AlphaFoldDB" id="A0AAD9RS68"/>
<evidence type="ECO:0000313" key="9">
    <source>
        <dbReference type="Proteomes" id="UP001258017"/>
    </source>
</evidence>
<protein>
    <recommendedName>
        <fullName evidence="2">DnaJ homolog subfamily C member 16</fullName>
    </recommendedName>
    <alternativeName>
        <fullName evidence="5">Endoplasmic reticulum DNA J domain-containing protein 8</fullName>
    </alternativeName>
</protein>
<dbReference type="GO" id="GO:0036498">
    <property type="term" value="P:IRE1-mediated unfolded protein response"/>
    <property type="evidence" value="ECO:0007669"/>
    <property type="project" value="TreeGrafter"/>
</dbReference>
<feature type="domain" description="Thioredoxin" evidence="7">
    <location>
        <begin position="115"/>
        <end position="231"/>
    </location>
</feature>
<dbReference type="GO" id="GO:0005788">
    <property type="term" value="C:endoplasmic reticulum lumen"/>
    <property type="evidence" value="ECO:0007669"/>
    <property type="project" value="TreeGrafter"/>
</dbReference>
<dbReference type="Gene3D" id="3.40.30.10">
    <property type="entry name" value="Glutaredoxin"/>
    <property type="match status" value="5"/>
</dbReference>
<dbReference type="InterPro" id="IPR013766">
    <property type="entry name" value="Thioredoxin_domain"/>
</dbReference>
<reference evidence="8" key="2">
    <citation type="journal article" date="2023" name="Commun. Biol.">
        <title>Intrasexual cuticular hydrocarbon dimorphism in a wasp sheds light on hydrocarbon biosynthesis genes in Hymenoptera.</title>
        <authorList>
            <person name="Moris V.C."/>
            <person name="Podsiadlowski L."/>
            <person name="Martin S."/>
            <person name="Oeyen J.P."/>
            <person name="Donath A."/>
            <person name="Petersen M."/>
            <person name="Wilbrandt J."/>
            <person name="Misof B."/>
            <person name="Liedtke D."/>
            <person name="Thamm M."/>
            <person name="Scheiner R."/>
            <person name="Schmitt T."/>
            <person name="Niehuis O."/>
        </authorList>
    </citation>
    <scope>NUCLEOTIDE SEQUENCE</scope>
    <source>
        <strain evidence="8">GBR_01_08_01A</strain>
    </source>
</reference>
<comment type="caution">
    <text evidence="8">The sequence shown here is derived from an EMBL/GenBank/DDBJ whole genome shotgun (WGS) entry which is preliminary data.</text>
</comment>
<evidence type="ECO:0000313" key="8">
    <source>
        <dbReference type="EMBL" id="KAK2584979.1"/>
    </source>
</evidence>
<dbReference type="PANTHER" id="PTHR44340">
    <property type="entry name" value="DNAJ HOMOLOG SUBFAMILY C MEMBER 10"/>
    <property type="match status" value="1"/>
</dbReference>
<dbReference type="CDD" id="cd02961">
    <property type="entry name" value="PDI_a_family"/>
    <property type="match status" value="1"/>
</dbReference>
<dbReference type="SMART" id="SM00271">
    <property type="entry name" value="DnaJ"/>
    <property type="match status" value="1"/>
</dbReference>
<dbReference type="Pfam" id="PF00226">
    <property type="entry name" value="DnaJ"/>
    <property type="match status" value="1"/>
</dbReference>
<dbReference type="SUPFAM" id="SSF46565">
    <property type="entry name" value="Chaperone J-domain"/>
    <property type="match status" value="1"/>
</dbReference>
<dbReference type="Pfam" id="PF00085">
    <property type="entry name" value="Thioredoxin"/>
    <property type="match status" value="4"/>
</dbReference>
<dbReference type="PRINTS" id="PR00625">
    <property type="entry name" value="JDOMAIN"/>
</dbReference>
<dbReference type="PROSITE" id="PS00636">
    <property type="entry name" value="DNAJ_1"/>
    <property type="match status" value="1"/>
</dbReference>
<dbReference type="InterPro" id="IPR052460">
    <property type="entry name" value="ER_disulfide_reductase"/>
</dbReference>
<feature type="domain" description="J" evidence="6">
    <location>
        <begin position="29"/>
        <end position="94"/>
    </location>
</feature>
<comment type="subcellular location">
    <subcellularLocation>
        <location evidence="1">Endoplasmic reticulum membrane</location>
        <topology evidence="1">Single-pass type IV membrane protein</topology>
    </subcellularLocation>
</comment>
<dbReference type="PROSITE" id="PS50076">
    <property type="entry name" value="DNAJ_2"/>
    <property type="match status" value="1"/>
</dbReference>
<dbReference type="InterPro" id="IPR001623">
    <property type="entry name" value="DnaJ_domain"/>
</dbReference>